<evidence type="ECO:0000256" key="1">
    <source>
        <dbReference type="ARBA" id="ARBA00004917"/>
    </source>
</evidence>
<gene>
    <name evidence="8" type="primary">RIB4</name>
    <name evidence="8" type="ORF">HK105_206979</name>
</gene>
<comment type="similarity">
    <text evidence="2 7">Belongs to the DMRL synthase family.</text>
</comment>
<evidence type="ECO:0000256" key="2">
    <source>
        <dbReference type="ARBA" id="ARBA00007424"/>
    </source>
</evidence>
<dbReference type="GO" id="GO:0000906">
    <property type="term" value="F:6,7-dimethyl-8-ribityllumazine synthase activity"/>
    <property type="evidence" value="ECO:0007669"/>
    <property type="project" value="UniProtKB-EC"/>
</dbReference>
<keyword evidence="5 7" id="KW-0808">Transferase</keyword>
<dbReference type="Pfam" id="PF00885">
    <property type="entry name" value="DMRL_synthase"/>
    <property type="match status" value="1"/>
</dbReference>
<comment type="pathway">
    <text evidence="1 7">Cofactor biosynthesis; riboflavin biosynthesis; riboflavin from 2-hydroxy-3-oxobutyl phosphate and 5-amino-6-(D-ribitylamino)uracil: step 1/2.</text>
</comment>
<dbReference type="PANTHER" id="PTHR21058">
    <property type="entry name" value="6,7-DIMETHYL-8-RIBITYLLUMAZINE SYNTHASE DMRL SYNTHASE LUMAZINE SYNTHASE"/>
    <property type="match status" value="1"/>
</dbReference>
<name>A0ABR4N1Y7_9FUNG</name>
<dbReference type="Proteomes" id="UP001527925">
    <property type="component" value="Unassembled WGS sequence"/>
</dbReference>
<dbReference type="InterPro" id="IPR036467">
    <property type="entry name" value="LS/RS_sf"/>
</dbReference>
<sequence length="161" mass="16955">MRCARHAPPRPKELHTRWNAEIVARLVAGTTDTLASLGVAPGHIDVVDVPGAFELPFAAQQLLRAAAARGAPYAACVAIGVLIKGSTMHFEYISDAACHGLMDVGLRTGFPVILGVLTCLTEEQARERAGAGADPARSHNHGIDWAVSAVEMALLSQPTRA</sequence>
<comment type="function">
    <text evidence="7">Catalyzes the formation of 6,7-dimethyl-8-ribityllumazine by condensation of 5-amino-6-(D-ribitylamino)uracil with 3,4-dihydroxy-2-butanone 4-phosphate. This is the penultimate step in the biosynthesis of riboflavin.</text>
</comment>
<evidence type="ECO:0000256" key="6">
    <source>
        <dbReference type="ARBA" id="ARBA00048785"/>
    </source>
</evidence>
<dbReference type="CDD" id="cd09209">
    <property type="entry name" value="Lumazine_synthase-I"/>
    <property type="match status" value="1"/>
</dbReference>
<dbReference type="EC" id="2.5.1.78" evidence="3 7"/>
<proteinExistence type="inferred from homology"/>
<accession>A0ABR4N1Y7</accession>
<evidence type="ECO:0000256" key="4">
    <source>
        <dbReference type="ARBA" id="ARBA00022619"/>
    </source>
</evidence>
<dbReference type="SUPFAM" id="SSF52121">
    <property type="entry name" value="Lumazine synthase"/>
    <property type="match status" value="1"/>
</dbReference>
<dbReference type="PANTHER" id="PTHR21058:SF0">
    <property type="entry name" value="6,7-DIMETHYL-8-RIBITYLLUMAZINE SYNTHASE"/>
    <property type="match status" value="1"/>
</dbReference>
<keyword evidence="9" id="KW-1185">Reference proteome</keyword>
<evidence type="ECO:0000256" key="7">
    <source>
        <dbReference type="RuleBase" id="RU003795"/>
    </source>
</evidence>
<dbReference type="NCBIfam" id="TIGR00114">
    <property type="entry name" value="lumazine-synth"/>
    <property type="match status" value="1"/>
</dbReference>
<reference evidence="8 9" key="1">
    <citation type="submission" date="2023-09" db="EMBL/GenBank/DDBJ databases">
        <title>Pangenome analysis of Batrachochytrium dendrobatidis and related Chytrids.</title>
        <authorList>
            <person name="Yacoub M.N."/>
            <person name="Stajich J.E."/>
            <person name="James T.Y."/>
        </authorList>
    </citation>
    <scope>NUCLEOTIDE SEQUENCE [LARGE SCALE GENOMIC DNA]</scope>
    <source>
        <strain evidence="8 9">JEL0888</strain>
    </source>
</reference>
<dbReference type="InterPro" id="IPR034964">
    <property type="entry name" value="LS"/>
</dbReference>
<evidence type="ECO:0000256" key="3">
    <source>
        <dbReference type="ARBA" id="ARBA00012664"/>
    </source>
</evidence>
<evidence type="ECO:0000313" key="8">
    <source>
        <dbReference type="EMBL" id="KAL2913519.1"/>
    </source>
</evidence>
<keyword evidence="4 7" id="KW-0686">Riboflavin biosynthesis</keyword>
<dbReference type="Gene3D" id="3.40.50.960">
    <property type="entry name" value="Lumazine/riboflavin synthase"/>
    <property type="match status" value="1"/>
</dbReference>
<dbReference type="InterPro" id="IPR002180">
    <property type="entry name" value="LS/RS"/>
</dbReference>
<evidence type="ECO:0000313" key="9">
    <source>
        <dbReference type="Proteomes" id="UP001527925"/>
    </source>
</evidence>
<comment type="caution">
    <text evidence="8">The sequence shown here is derived from an EMBL/GenBank/DDBJ whole genome shotgun (WGS) entry which is preliminary data.</text>
</comment>
<dbReference type="EMBL" id="JADGIZ020000045">
    <property type="protein sequence ID" value="KAL2913519.1"/>
    <property type="molecule type" value="Genomic_DNA"/>
</dbReference>
<comment type="catalytic activity">
    <reaction evidence="6 7">
        <text>(2S)-2-hydroxy-3-oxobutyl phosphate + 5-amino-6-(D-ribitylamino)uracil = 6,7-dimethyl-8-(1-D-ribityl)lumazine + phosphate + 2 H2O + H(+)</text>
        <dbReference type="Rhea" id="RHEA:26152"/>
        <dbReference type="ChEBI" id="CHEBI:15377"/>
        <dbReference type="ChEBI" id="CHEBI:15378"/>
        <dbReference type="ChEBI" id="CHEBI:15934"/>
        <dbReference type="ChEBI" id="CHEBI:43474"/>
        <dbReference type="ChEBI" id="CHEBI:58201"/>
        <dbReference type="ChEBI" id="CHEBI:58830"/>
        <dbReference type="EC" id="2.5.1.78"/>
    </reaction>
</comment>
<dbReference type="HAMAP" id="MF_00178">
    <property type="entry name" value="Lumazine_synth"/>
    <property type="match status" value="1"/>
</dbReference>
<protein>
    <recommendedName>
        <fullName evidence="3 7">6,7-dimethyl-8-ribityllumazine synthase</fullName>
        <shortName evidence="7">DMRL synthase</shortName>
        <ecNumber evidence="3 7">2.5.1.78</ecNumber>
    </recommendedName>
</protein>
<organism evidence="8 9">
    <name type="scientific">Polyrhizophydium stewartii</name>
    <dbReference type="NCBI Taxonomy" id="2732419"/>
    <lineage>
        <taxon>Eukaryota</taxon>
        <taxon>Fungi</taxon>
        <taxon>Fungi incertae sedis</taxon>
        <taxon>Chytridiomycota</taxon>
        <taxon>Chytridiomycota incertae sedis</taxon>
        <taxon>Chytridiomycetes</taxon>
        <taxon>Rhizophydiales</taxon>
        <taxon>Rhizophydiales incertae sedis</taxon>
        <taxon>Polyrhizophydium</taxon>
    </lineage>
</organism>
<evidence type="ECO:0000256" key="5">
    <source>
        <dbReference type="ARBA" id="ARBA00022679"/>
    </source>
</evidence>